<evidence type="ECO:0000256" key="8">
    <source>
        <dbReference type="ARBA" id="ARBA00022837"/>
    </source>
</evidence>
<keyword evidence="11" id="KW-0406">Ion transport</keyword>
<comment type="catalytic activity">
    <reaction evidence="19">
        <text>Ca(2+)(in) = Ca(2+)(out)</text>
        <dbReference type="Rhea" id="RHEA:29671"/>
        <dbReference type="ChEBI" id="CHEBI:29108"/>
    </reaction>
    <physiologicalReaction direction="right-to-left" evidence="19">
        <dbReference type="Rhea" id="RHEA:29673"/>
    </physiologicalReaction>
</comment>
<evidence type="ECO:0000256" key="19">
    <source>
        <dbReference type="ARBA" id="ARBA00044615"/>
    </source>
</evidence>
<evidence type="ECO:0000256" key="9">
    <source>
        <dbReference type="ARBA" id="ARBA00022859"/>
    </source>
</evidence>
<gene>
    <name evidence="21" type="ORF">CK820_G0021635</name>
</gene>
<keyword evidence="4" id="KW-1003">Cell membrane</keyword>
<evidence type="ECO:0000256" key="15">
    <source>
        <dbReference type="ARBA" id="ARBA00023303"/>
    </source>
</evidence>
<evidence type="ECO:0000256" key="11">
    <source>
        <dbReference type="ARBA" id="ARBA00023065"/>
    </source>
</evidence>
<dbReference type="EMBL" id="NBAG03000260">
    <property type="protein sequence ID" value="PNI57529.1"/>
    <property type="molecule type" value="Genomic_DNA"/>
</dbReference>
<feature type="region of interest" description="Disordered" evidence="20">
    <location>
        <begin position="55"/>
        <end position="96"/>
    </location>
</feature>
<organism evidence="21 22">
    <name type="scientific">Pan troglodytes</name>
    <name type="common">Chimpanzee</name>
    <dbReference type="NCBI Taxonomy" id="9598"/>
    <lineage>
        <taxon>Eukaryota</taxon>
        <taxon>Metazoa</taxon>
        <taxon>Chordata</taxon>
        <taxon>Craniata</taxon>
        <taxon>Vertebrata</taxon>
        <taxon>Euteleostomi</taxon>
        <taxon>Mammalia</taxon>
        <taxon>Eutheria</taxon>
        <taxon>Euarchontoglires</taxon>
        <taxon>Primates</taxon>
        <taxon>Haplorrhini</taxon>
        <taxon>Catarrhini</taxon>
        <taxon>Hominidae</taxon>
        <taxon>Pan</taxon>
    </lineage>
</organism>
<dbReference type="GO" id="GO:0005262">
    <property type="term" value="F:calcium channel activity"/>
    <property type="evidence" value="ECO:0007669"/>
    <property type="project" value="UniProtKB-KW"/>
</dbReference>
<evidence type="ECO:0000256" key="13">
    <source>
        <dbReference type="ARBA" id="ARBA00023136"/>
    </source>
</evidence>
<keyword evidence="13" id="KW-0472">Membrane</keyword>
<protein>
    <recommendedName>
        <fullName evidence="16">Calcium release-activated calcium channel protein 1</fullName>
    </recommendedName>
    <alternativeName>
        <fullName evidence="18">Protein orai-1</fullName>
    </alternativeName>
    <alternativeName>
        <fullName evidence="17">Transmembrane protein 142A</fullName>
    </alternativeName>
</protein>
<keyword evidence="15" id="KW-0407">Ion channel</keyword>
<comment type="similarity">
    <text evidence="2">Belongs to the Orai family.</text>
</comment>
<comment type="caution">
    <text evidence="21">The sequence shown here is derived from an EMBL/GenBank/DDBJ whole genome shotgun (WGS) entry which is preliminary data.</text>
</comment>
<evidence type="ECO:0000256" key="14">
    <source>
        <dbReference type="ARBA" id="ARBA00023180"/>
    </source>
</evidence>
<reference evidence="21 22" key="1">
    <citation type="submission" date="2017-12" db="EMBL/GenBank/DDBJ databases">
        <title>High-resolution comparative analysis of great ape genomes.</title>
        <authorList>
            <person name="Pollen A."/>
            <person name="Hastie A."/>
            <person name="Hormozdiari F."/>
            <person name="Dougherty M."/>
            <person name="Liu R."/>
            <person name="Chaisson M."/>
            <person name="Hoppe E."/>
            <person name="Hill C."/>
            <person name="Pang A."/>
            <person name="Hillier L."/>
            <person name="Baker C."/>
            <person name="Armstrong J."/>
            <person name="Shendure J."/>
            <person name="Paten B."/>
            <person name="Wilson R."/>
            <person name="Chao H."/>
            <person name="Schneider V."/>
            <person name="Ventura M."/>
            <person name="Kronenberg Z."/>
            <person name="Murali S."/>
            <person name="Gordon D."/>
            <person name="Cantsilieris S."/>
            <person name="Munson K."/>
            <person name="Nelson B."/>
            <person name="Raja A."/>
            <person name="Underwood J."/>
            <person name="Diekhans M."/>
            <person name="Fiddes I."/>
            <person name="Haussler D."/>
            <person name="Eichler E."/>
        </authorList>
    </citation>
    <scope>NUCLEOTIDE SEQUENCE [LARGE SCALE GENOMIC DNA]</scope>
    <source>
        <strain evidence="21">Yerkes chimp pedigree #C0471</strain>
    </source>
</reference>
<dbReference type="Gene3D" id="1.20.140.140">
    <property type="entry name" value="Calcium release-activated calcium channel protein Orai"/>
    <property type="match status" value="1"/>
</dbReference>
<evidence type="ECO:0000256" key="20">
    <source>
        <dbReference type="SAM" id="MobiDB-lite"/>
    </source>
</evidence>
<evidence type="ECO:0000256" key="5">
    <source>
        <dbReference type="ARBA" id="ARBA00022568"/>
    </source>
</evidence>
<dbReference type="GO" id="GO:0005886">
    <property type="term" value="C:plasma membrane"/>
    <property type="evidence" value="ECO:0007669"/>
    <property type="project" value="UniProtKB-SubCell"/>
</dbReference>
<keyword evidence="7" id="KW-0812">Transmembrane</keyword>
<keyword evidence="12" id="KW-1064">Adaptive immunity</keyword>
<keyword evidence="14" id="KW-0325">Glycoprotein</keyword>
<dbReference type="InterPro" id="IPR012446">
    <property type="entry name" value="CRAC_channel"/>
</dbReference>
<dbReference type="InterPro" id="IPR038350">
    <property type="entry name" value="Orai_sf"/>
</dbReference>
<feature type="compositionally biased region" description="Gly residues" evidence="20">
    <location>
        <begin position="85"/>
        <end position="96"/>
    </location>
</feature>
<name>A0A2J8MDC3_PANTR</name>
<dbReference type="Proteomes" id="UP000236370">
    <property type="component" value="Unassembled WGS sequence"/>
</dbReference>
<evidence type="ECO:0000313" key="22">
    <source>
        <dbReference type="Proteomes" id="UP000236370"/>
    </source>
</evidence>
<keyword evidence="3" id="KW-0813">Transport</keyword>
<sequence>MSLNEHSMQALSWRKLYLSRAKLKASSRTSALLSGFAMVSSGRPALPPLLSRLLPPAAPTGPAGERAGRAGRAGRARVRERAGRNRGGNGGGAAGR</sequence>
<keyword evidence="6" id="KW-0107">Calcium channel</keyword>
<evidence type="ECO:0000256" key="7">
    <source>
        <dbReference type="ARBA" id="ARBA00022692"/>
    </source>
</evidence>
<keyword evidence="5" id="KW-0109">Calcium transport</keyword>
<evidence type="ECO:0000256" key="18">
    <source>
        <dbReference type="ARBA" id="ARBA00042240"/>
    </source>
</evidence>
<evidence type="ECO:0000256" key="1">
    <source>
        <dbReference type="ARBA" id="ARBA00004651"/>
    </source>
</evidence>
<dbReference type="PANTHER" id="PTHR31501:SF3">
    <property type="entry name" value="CALCIUM RELEASE-ACTIVATED CALCIUM CHANNEL PROTEIN 1"/>
    <property type="match status" value="1"/>
</dbReference>
<evidence type="ECO:0000256" key="10">
    <source>
        <dbReference type="ARBA" id="ARBA00022989"/>
    </source>
</evidence>
<evidence type="ECO:0000256" key="17">
    <source>
        <dbReference type="ARBA" id="ARBA00041729"/>
    </source>
</evidence>
<evidence type="ECO:0000256" key="3">
    <source>
        <dbReference type="ARBA" id="ARBA00022448"/>
    </source>
</evidence>
<keyword evidence="9" id="KW-0391">Immunity</keyword>
<feature type="compositionally biased region" description="Low complexity" evidence="20">
    <location>
        <begin position="55"/>
        <end position="65"/>
    </location>
</feature>
<evidence type="ECO:0000256" key="6">
    <source>
        <dbReference type="ARBA" id="ARBA00022673"/>
    </source>
</evidence>
<dbReference type="PANTHER" id="PTHR31501">
    <property type="entry name" value="CALCIUM RELEASE-ACTIVATED CALCIUM CHANNEL PROTEIN 1"/>
    <property type="match status" value="1"/>
</dbReference>
<dbReference type="AlphaFoldDB" id="A0A2J8MDC3"/>
<keyword evidence="10" id="KW-1133">Transmembrane helix</keyword>
<evidence type="ECO:0000256" key="16">
    <source>
        <dbReference type="ARBA" id="ARBA00039339"/>
    </source>
</evidence>
<evidence type="ECO:0000313" key="21">
    <source>
        <dbReference type="EMBL" id="PNI57529.1"/>
    </source>
</evidence>
<proteinExistence type="inferred from homology"/>
<accession>A0A2J8MDC3</accession>
<comment type="subcellular location">
    <subcellularLocation>
        <location evidence="1">Cell membrane</location>
        <topology evidence="1">Multi-pass membrane protein</topology>
    </subcellularLocation>
</comment>
<keyword evidence="8" id="KW-0106">Calcium</keyword>
<evidence type="ECO:0000256" key="4">
    <source>
        <dbReference type="ARBA" id="ARBA00022475"/>
    </source>
</evidence>
<evidence type="ECO:0000256" key="2">
    <source>
        <dbReference type="ARBA" id="ARBA00008062"/>
    </source>
</evidence>
<evidence type="ECO:0000256" key="12">
    <source>
        <dbReference type="ARBA" id="ARBA00023130"/>
    </source>
</evidence>
<dbReference type="Pfam" id="PF07856">
    <property type="entry name" value="Orai-1"/>
    <property type="match status" value="1"/>
</dbReference>
<dbReference type="GO" id="GO:0002250">
    <property type="term" value="P:adaptive immune response"/>
    <property type="evidence" value="ECO:0007669"/>
    <property type="project" value="UniProtKB-KW"/>
</dbReference>